<feature type="domain" description="Carbohydrate kinase PfkB" evidence="7">
    <location>
        <begin position="10"/>
        <end position="296"/>
    </location>
</feature>
<protein>
    <recommendedName>
        <fullName evidence="6">Phosphofructokinase</fullName>
    </recommendedName>
</protein>
<dbReference type="Gene3D" id="3.40.1190.20">
    <property type="match status" value="1"/>
</dbReference>
<accession>A0A0F5ZQM0</accession>
<comment type="similarity">
    <text evidence="1 6">Belongs to the carbohydrate kinase PfkB family.</text>
</comment>
<keyword evidence="2 6" id="KW-0808">Transferase</keyword>
<dbReference type="PROSITE" id="PS00583">
    <property type="entry name" value="PFKB_KINASES_1"/>
    <property type="match status" value="1"/>
</dbReference>
<sequence>MNARAVTVTLNPAIDQTVRLASLRPGHVHRARSSRDDAGGKGINVAACLADWGVPTTALGVLGGGNDGVFGALFFTRGIVDGCLRIPGSARTNIKLVDEDNGETTDINLPGLTLDDAALDAVSHRLGALLLPGLPVVLSGSLPSGLPSDAWARLQAQAAAAGARVLLDTSGDALGAALSDTAGALPYAVKPNRQELEAWTGTPLPDRSALRVAGQALVERGVALVAISMGTDGALFIDRSGALVARPPRLAQGSTVGAGDAMVAGIAAALLEPSIDLDGCARLATAFSLSRLQSGDARRLDPAQVRGWTGDVLIERLD</sequence>
<dbReference type="Pfam" id="PF00294">
    <property type="entry name" value="PfkB"/>
    <property type="match status" value="1"/>
</dbReference>
<evidence type="ECO:0000256" key="1">
    <source>
        <dbReference type="ARBA" id="ARBA00010688"/>
    </source>
</evidence>
<dbReference type="GO" id="GO:0005829">
    <property type="term" value="C:cytosol"/>
    <property type="evidence" value="ECO:0007669"/>
    <property type="project" value="TreeGrafter"/>
</dbReference>
<dbReference type="InterPro" id="IPR017583">
    <property type="entry name" value="Tagatose/fructose_Pkinase"/>
</dbReference>
<dbReference type="CDD" id="cd01164">
    <property type="entry name" value="FruK_PfkB_like"/>
    <property type="match status" value="1"/>
</dbReference>
<evidence type="ECO:0000313" key="9">
    <source>
        <dbReference type="Proteomes" id="UP000243478"/>
    </source>
</evidence>
<evidence type="ECO:0000256" key="2">
    <source>
        <dbReference type="ARBA" id="ARBA00022679"/>
    </source>
</evidence>
<organism evidence="8 9">
    <name type="scientific">Stenotrophomonas maltophilia</name>
    <name type="common">Pseudomonas maltophilia</name>
    <name type="synonym">Xanthomonas maltophilia</name>
    <dbReference type="NCBI Taxonomy" id="40324"/>
    <lineage>
        <taxon>Bacteria</taxon>
        <taxon>Pseudomonadati</taxon>
        <taxon>Pseudomonadota</taxon>
        <taxon>Gammaproteobacteria</taxon>
        <taxon>Lysobacterales</taxon>
        <taxon>Lysobacteraceae</taxon>
        <taxon>Stenotrophomonas</taxon>
        <taxon>Stenotrophomonas maltophilia group</taxon>
    </lineage>
</organism>
<dbReference type="SUPFAM" id="SSF53613">
    <property type="entry name" value="Ribokinase-like"/>
    <property type="match status" value="1"/>
</dbReference>
<dbReference type="PROSITE" id="PS00584">
    <property type="entry name" value="PFKB_KINASES_2"/>
    <property type="match status" value="1"/>
</dbReference>
<dbReference type="PIRSF" id="PIRSF000535">
    <property type="entry name" value="1PFK/6PFK/LacC"/>
    <property type="match status" value="1"/>
</dbReference>
<dbReference type="Proteomes" id="UP000243478">
    <property type="component" value="Unassembled WGS sequence"/>
</dbReference>
<dbReference type="NCBIfam" id="TIGR03168">
    <property type="entry name" value="1-PFK"/>
    <property type="match status" value="1"/>
</dbReference>
<dbReference type="InterPro" id="IPR029056">
    <property type="entry name" value="Ribokinase-like"/>
</dbReference>
<dbReference type="GO" id="GO:0005524">
    <property type="term" value="F:ATP binding"/>
    <property type="evidence" value="ECO:0007669"/>
    <property type="project" value="UniProtKB-KW"/>
</dbReference>
<dbReference type="AlphaFoldDB" id="A0A0F5ZQM0"/>
<proteinExistence type="inferred from homology"/>
<dbReference type="InterPro" id="IPR002173">
    <property type="entry name" value="Carboh/pur_kinase_PfkB_CS"/>
</dbReference>
<evidence type="ECO:0000256" key="4">
    <source>
        <dbReference type="ARBA" id="ARBA00022777"/>
    </source>
</evidence>
<dbReference type="EMBL" id="JZRZ01000018">
    <property type="protein sequence ID" value="KKD57270.1"/>
    <property type="molecule type" value="Genomic_DNA"/>
</dbReference>
<evidence type="ECO:0000256" key="6">
    <source>
        <dbReference type="PIRNR" id="PIRNR000535"/>
    </source>
</evidence>
<dbReference type="GO" id="GO:0044281">
    <property type="term" value="P:small molecule metabolic process"/>
    <property type="evidence" value="ECO:0007669"/>
    <property type="project" value="UniProtKB-ARBA"/>
</dbReference>
<dbReference type="PANTHER" id="PTHR46566:SF5">
    <property type="entry name" value="1-PHOSPHOFRUCTOKINASE"/>
    <property type="match status" value="1"/>
</dbReference>
<dbReference type="FunFam" id="3.40.1190.20:FF:000001">
    <property type="entry name" value="Phosphofructokinase"/>
    <property type="match status" value="1"/>
</dbReference>
<evidence type="ECO:0000313" key="8">
    <source>
        <dbReference type="EMBL" id="KKD57270.1"/>
    </source>
</evidence>
<keyword evidence="4 8" id="KW-0418">Kinase</keyword>
<dbReference type="RefSeq" id="WP_151356467.1">
    <property type="nucleotide sequence ID" value="NZ_CP104863.1"/>
</dbReference>
<dbReference type="PANTHER" id="PTHR46566">
    <property type="entry name" value="1-PHOSPHOFRUCTOKINASE-RELATED"/>
    <property type="match status" value="1"/>
</dbReference>
<keyword evidence="3" id="KW-0547">Nucleotide-binding</keyword>
<dbReference type="GO" id="GO:0008443">
    <property type="term" value="F:phosphofructokinase activity"/>
    <property type="evidence" value="ECO:0007669"/>
    <property type="project" value="UniProtKB-ARBA"/>
</dbReference>
<keyword evidence="5" id="KW-0067">ATP-binding</keyword>
<name>A0A0F5ZQM0_STEMA</name>
<evidence type="ECO:0000259" key="7">
    <source>
        <dbReference type="Pfam" id="PF00294"/>
    </source>
</evidence>
<dbReference type="InterPro" id="IPR011611">
    <property type="entry name" value="PfkB_dom"/>
</dbReference>
<dbReference type="PATRIC" id="fig|40324.63.peg.3888"/>
<reference evidence="8 9" key="1">
    <citation type="submission" date="2015-03" db="EMBL/GenBank/DDBJ databases">
        <title>Draft genome of Stenotrophomonas maltophila isolated from urine specimen.</title>
        <authorList>
            <person name="Murugan N."/>
            <person name="Malathi J."/>
            <person name="Umashankar V."/>
            <person name="Madhavan H."/>
        </authorList>
    </citation>
    <scope>NUCLEOTIDE SEQUENCE [LARGE SCALE GENOMIC DNA]</scope>
    <source>
        <strain evidence="8 9">JMNMN1</strain>
    </source>
</reference>
<evidence type="ECO:0000256" key="3">
    <source>
        <dbReference type="ARBA" id="ARBA00022741"/>
    </source>
</evidence>
<comment type="caution">
    <text evidence="8">The sequence shown here is derived from an EMBL/GenBank/DDBJ whole genome shotgun (WGS) entry which is preliminary data.</text>
</comment>
<gene>
    <name evidence="8" type="ORF">VM57_10560</name>
</gene>
<evidence type="ECO:0000256" key="5">
    <source>
        <dbReference type="ARBA" id="ARBA00022840"/>
    </source>
</evidence>
<dbReference type="GO" id="GO:0016052">
    <property type="term" value="P:carbohydrate catabolic process"/>
    <property type="evidence" value="ECO:0007669"/>
    <property type="project" value="UniProtKB-ARBA"/>
</dbReference>